<dbReference type="GO" id="GO:0016020">
    <property type="term" value="C:membrane"/>
    <property type="evidence" value="ECO:0007669"/>
    <property type="project" value="UniProtKB-SubCell"/>
</dbReference>
<keyword evidence="3 5" id="KW-1133">Transmembrane helix</keyword>
<protein>
    <recommendedName>
        <fullName evidence="8">YhgE/Pip domain-containing protein</fullName>
    </recommendedName>
</protein>
<evidence type="ECO:0000256" key="2">
    <source>
        <dbReference type="ARBA" id="ARBA00022692"/>
    </source>
</evidence>
<name>A0A2I1I4P0_9ACTO</name>
<dbReference type="PANTHER" id="PTHR43077">
    <property type="entry name" value="TRANSPORT PERMEASE YVFS-RELATED"/>
    <property type="match status" value="1"/>
</dbReference>
<evidence type="ECO:0000256" key="4">
    <source>
        <dbReference type="ARBA" id="ARBA00023136"/>
    </source>
</evidence>
<reference evidence="6 7" key="1">
    <citation type="submission" date="2017-12" db="EMBL/GenBank/DDBJ databases">
        <title>Phylogenetic diversity of female urinary microbiome.</title>
        <authorList>
            <person name="Thomas-White K."/>
            <person name="Wolfe A.J."/>
        </authorList>
    </citation>
    <scope>NUCLEOTIDE SEQUENCE [LARGE SCALE GENOMIC DNA]</scope>
    <source>
        <strain evidence="6 7">UMB0250</strain>
    </source>
</reference>
<evidence type="ECO:0000256" key="5">
    <source>
        <dbReference type="SAM" id="Phobius"/>
    </source>
</evidence>
<keyword evidence="4 5" id="KW-0472">Membrane</keyword>
<dbReference type="InterPro" id="IPR023908">
    <property type="entry name" value="xxxLxxG_rpt"/>
</dbReference>
<organism evidence="6 7">
    <name type="scientific">Schaalia turicensis</name>
    <dbReference type="NCBI Taxonomy" id="131111"/>
    <lineage>
        <taxon>Bacteria</taxon>
        <taxon>Bacillati</taxon>
        <taxon>Actinomycetota</taxon>
        <taxon>Actinomycetes</taxon>
        <taxon>Actinomycetales</taxon>
        <taxon>Actinomycetaceae</taxon>
        <taxon>Schaalia</taxon>
    </lineage>
</organism>
<dbReference type="PANTHER" id="PTHR43077:SF10">
    <property type="entry name" value="TRANSPORT PERMEASE PROTEIN"/>
    <property type="match status" value="1"/>
</dbReference>
<dbReference type="RefSeq" id="WP_101628339.1">
    <property type="nucleotide sequence ID" value="NZ_PKKJ01000007.1"/>
</dbReference>
<dbReference type="SUPFAM" id="SSF58104">
    <property type="entry name" value="Methyl-accepting chemotaxis protein (MCP) signaling domain"/>
    <property type="match status" value="1"/>
</dbReference>
<evidence type="ECO:0008006" key="8">
    <source>
        <dbReference type="Google" id="ProtNLM"/>
    </source>
</evidence>
<feature type="transmembrane region" description="Helical" evidence="5">
    <location>
        <begin position="652"/>
        <end position="677"/>
    </location>
</feature>
<evidence type="ECO:0000313" key="6">
    <source>
        <dbReference type="EMBL" id="PKY66061.1"/>
    </source>
</evidence>
<feature type="transmembrane region" description="Helical" evidence="5">
    <location>
        <begin position="683"/>
        <end position="704"/>
    </location>
</feature>
<keyword evidence="2 5" id="KW-0812">Transmembrane</keyword>
<comment type="subcellular location">
    <subcellularLocation>
        <location evidence="1">Membrane</location>
        <topology evidence="1">Multi-pass membrane protein</topology>
    </subcellularLocation>
</comment>
<dbReference type="Gene3D" id="3.40.1710.10">
    <property type="entry name" value="abc type-2 transporter like domain"/>
    <property type="match status" value="1"/>
</dbReference>
<dbReference type="OrthoDB" id="9811483at2"/>
<proteinExistence type="predicted"/>
<dbReference type="NCBIfam" id="TIGR03057">
    <property type="entry name" value="xxxLxxG_by_4"/>
    <property type="match status" value="8"/>
</dbReference>
<feature type="transmembrane region" description="Helical" evidence="5">
    <location>
        <begin position="777"/>
        <end position="796"/>
    </location>
</feature>
<sequence length="811" mass="80205">MKRHWILLTLILLLPTLLGLTTLLGVNAGTANASQISAAIVNNDEIATLDDGTQVPGGRQIIAALTKDDVNGEQSLNWSVVTEETAASGLHDGTYDAVITIPKDFSQSLVDILVNNSGDVPQLNLEVADGSSDAFGTLSNALAHSAASEFGTTLTVKYLTQSLEATGTIAEKIGQAADGARQVADGQVSATNGARQLADGTSTLASGSGQLADGTRTLANGASTLSSGLTQLASGSSSLADGARTLDKGLSALNDGSTTLASGASSLTTGIDSLKSGSTSLSDGATSLAGAVAKYTDGVRQLYAGITQSLDGTSPSLQAGAQQVAAGLTQLDQQLGALDTAALSALPGQLTAASNGASTIKTNADALPALINACQEGNAAACAGATQYAQGISSGAGQLTTQLNHGATVAQSSVDSTGTQLQALKAGVSQLSAGATKVSSGIDTAVANMGQLVGQNASDLNSGASQVAAGATKLDQGVSQLSAGTHQVASGSSTLSSSIAQAHSGSSALSSGASTLANGALQANSGASQLSSGASTLASKTGELVNGTQTLNSGANQLVDGLNQLTDGSTTLANGLQSATDQIPTHSKAEAVSSAKALATPIDVTSTSSKQDTMTSWAPTAAVLALWLATTVGALAFGALNSKRVDSAATPAALAFSALWPNLIVSGVSAVILGGALRIAGVVITRPIATFVILVVSALALAIVQQALIAVFGQRMGLAISVVLFAFQAVLLVGIFAGQPTSGFISGLRGAMILPAVEGTLRALVLGVGATNLGHTVGLLIAWSLLAFIVSIGAVAKRRQTSVSELQARLA</sequence>
<accession>A0A2I1I4P0</accession>
<dbReference type="Gene3D" id="1.10.287.950">
    <property type="entry name" value="Methyl-accepting chemotaxis protein"/>
    <property type="match status" value="1"/>
</dbReference>
<feature type="transmembrane region" description="Helical" evidence="5">
    <location>
        <begin position="716"/>
        <end position="737"/>
    </location>
</feature>
<evidence type="ECO:0000313" key="7">
    <source>
        <dbReference type="Proteomes" id="UP000234545"/>
    </source>
</evidence>
<dbReference type="InterPro" id="IPR051328">
    <property type="entry name" value="T7SS_ABC-Transporter"/>
</dbReference>
<evidence type="ECO:0000256" key="3">
    <source>
        <dbReference type="ARBA" id="ARBA00022989"/>
    </source>
</evidence>
<dbReference type="EMBL" id="PKKJ01000007">
    <property type="protein sequence ID" value="PKY66061.1"/>
    <property type="molecule type" value="Genomic_DNA"/>
</dbReference>
<dbReference type="Proteomes" id="UP000234545">
    <property type="component" value="Unassembled WGS sequence"/>
</dbReference>
<feature type="transmembrane region" description="Helical" evidence="5">
    <location>
        <begin position="617"/>
        <end position="640"/>
    </location>
</feature>
<comment type="caution">
    <text evidence="6">The sequence shown here is derived from an EMBL/GenBank/DDBJ whole genome shotgun (WGS) entry which is preliminary data.</text>
</comment>
<dbReference type="AlphaFoldDB" id="A0A2I1I4P0"/>
<gene>
    <name evidence="6" type="ORF">CYJ25_06335</name>
</gene>
<evidence type="ECO:0000256" key="1">
    <source>
        <dbReference type="ARBA" id="ARBA00004141"/>
    </source>
</evidence>